<dbReference type="AlphaFoldDB" id="A0AAE1ASB7"/>
<keyword evidence="2" id="KW-1185">Reference proteome</keyword>
<gene>
    <name evidence="1" type="ORF">RRG08_060671</name>
</gene>
<comment type="caution">
    <text evidence="1">The sequence shown here is derived from an EMBL/GenBank/DDBJ whole genome shotgun (WGS) entry which is preliminary data.</text>
</comment>
<dbReference type="Proteomes" id="UP001283361">
    <property type="component" value="Unassembled WGS sequence"/>
</dbReference>
<dbReference type="EMBL" id="JAWDGP010001304">
    <property type="protein sequence ID" value="KAK3792978.1"/>
    <property type="molecule type" value="Genomic_DNA"/>
</dbReference>
<sequence length="117" mass="13029">MKRSRAKHCLVLRNLLPAPKVRFLPSSSAPLLESRASSSAPDFIRATRARRFISSPTPGEPLVNRNELQVKGGRRLVRTEGRGRKGGWVGVGRTSFKNPVVQFTDVLALYNLFEGRD</sequence>
<protein>
    <submittedName>
        <fullName evidence="1">Uncharacterized protein</fullName>
    </submittedName>
</protein>
<accession>A0AAE1ASB7</accession>
<evidence type="ECO:0000313" key="2">
    <source>
        <dbReference type="Proteomes" id="UP001283361"/>
    </source>
</evidence>
<organism evidence="1 2">
    <name type="scientific">Elysia crispata</name>
    <name type="common">lettuce slug</name>
    <dbReference type="NCBI Taxonomy" id="231223"/>
    <lineage>
        <taxon>Eukaryota</taxon>
        <taxon>Metazoa</taxon>
        <taxon>Spiralia</taxon>
        <taxon>Lophotrochozoa</taxon>
        <taxon>Mollusca</taxon>
        <taxon>Gastropoda</taxon>
        <taxon>Heterobranchia</taxon>
        <taxon>Euthyneura</taxon>
        <taxon>Panpulmonata</taxon>
        <taxon>Sacoglossa</taxon>
        <taxon>Placobranchoidea</taxon>
        <taxon>Plakobranchidae</taxon>
        <taxon>Elysia</taxon>
    </lineage>
</organism>
<evidence type="ECO:0000313" key="1">
    <source>
        <dbReference type="EMBL" id="KAK3792978.1"/>
    </source>
</evidence>
<name>A0AAE1ASB7_9GAST</name>
<reference evidence="1" key="1">
    <citation type="journal article" date="2023" name="G3 (Bethesda)">
        <title>A reference genome for the long-term kleptoplast-retaining sea slug Elysia crispata morphotype clarki.</title>
        <authorList>
            <person name="Eastman K.E."/>
            <person name="Pendleton A.L."/>
            <person name="Shaikh M.A."/>
            <person name="Suttiyut T."/>
            <person name="Ogas R."/>
            <person name="Tomko P."/>
            <person name="Gavelis G."/>
            <person name="Widhalm J.R."/>
            <person name="Wisecaver J.H."/>
        </authorList>
    </citation>
    <scope>NUCLEOTIDE SEQUENCE</scope>
    <source>
        <strain evidence="1">ECLA1</strain>
    </source>
</reference>
<proteinExistence type="predicted"/>